<accession>A0A8C6Z9J2</accession>
<dbReference type="PANTHER" id="PTHR15732">
    <property type="entry name" value="PROTEIN MOONRAKER"/>
    <property type="match status" value="1"/>
</dbReference>
<dbReference type="InterPro" id="IPR031447">
    <property type="entry name" value="MNR"/>
</dbReference>
<sequence length="242" mass="27175">MGPSKPSTSGITFASDTPRFRNEATVLQTQVFLQFNKNVPAVPENLSVRFPSPHPIIIEKLKPSKDQRSLAASDDPSIRSSGMFSVISEEKLKFAIQLAKRDVRQRHCEGQVKQQVFGVAVNKQLLAKRSQQHKNELFQRLEEKNASNSWTTLKCQHKLGQPSKVKTSSPSAKLSLYTPNEGRLIPSVLGSPPIHDPGPGSKKNIRKKDDENIQEVRRLQKELRSCIQKIEEMSKKSKRNSG</sequence>
<keyword evidence="3" id="KW-1185">Reference proteome</keyword>
<dbReference type="PANTHER" id="PTHR15732:SF4">
    <property type="entry name" value="PROTEIN MOONRAKER"/>
    <property type="match status" value="1"/>
</dbReference>
<organism evidence="2 3">
    <name type="scientific">Nothoprocta perdicaria</name>
    <name type="common">Chilean tinamou</name>
    <name type="synonym">Crypturus perdicarius</name>
    <dbReference type="NCBI Taxonomy" id="30464"/>
    <lineage>
        <taxon>Eukaryota</taxon>
        <taxon>Metazoa</taxon>
        <taxon>Chordata</taxon>
        <taxon>Craniata</taxon>
        <taxon>Vertebrata</taxon>
        <taxon>Euteleostomi</taxon>
        <taxon>Archelosauria</taxon>
        <taxon>Archosauria</taxon>
        <taxon>Dinosauria</taxon>
        <taxon>Saurischia</taxon>
        <taxon>Theropoda</taxon>
        <taxon>Coelurosauria</taxon>
        <taxon>Aves</taxon>
        <taxon>Palaeognathae</taxon>
        <taxon>Tinamiformes</taxon>
        <taxon>Tinamidae</taxon>
        <taxon>Nothoprocta</taxon>
    </lineage>
</organism>
<reference evidence="2" key="1">
    <citation type="submission" date="2025-08" db="UniProtKB">
        <authorList>
            <consortium name="Ensembl"/>
        </authorList>
    </citation>
    <scope>IDENTIFICATION</scope>
</reference>
<protein>
    <submittedName>
        <fullName evidence="2">Uncharacterized protein</fullName>
    </submittedName>
</protein>
<proteinExistence type="predicted"/>
<dbReference type="GO" id="GO:0007099">
    <property type="term" value="P:centriole replication"/>
    <property type="evidence" value="ECO:0007669"/>
    <property type="project" value="InterPro"/>
</dbReference>
<dbReference type="Ensembl" id="ENSNPET00000010918.1">
    <property type="protein sequence ID" value="ENSNPEP00000010641.1"/>
    <property type="gene ID" value="ENSNPEG00000008006.1"/>
</dbReference>
<dbReference type="Pfam" id="PF15718">
    <property type="entry name" value="MNR"/>
    <property type="match status" value="1"/>
</dbReference>
<evidence type="ECO:0000313" key="3">
    <source>
        <dbReference type="Proteomes" id="UP000694420"/>
    </source>
</evidence>
<dbReference type="AlphaFoldDB" id="A0A8C6Z9J2"/>
<dbReference type="GO" id="GO:0071539">
    <property type="term" value="P:protein localization to centrosome"/>
    <property type="evidence" value="ECO:0007669"/>
    <property type="project" value="TreeGrafter"/>
</dbReference>
<dbReference type="GO" id="GO:0034451">
    <property type="term" value="C:centriolar satellite"/>
    <property type="evidence" value="ECO:0007669"/>
    <property type="project" value="TreeGrafter"/>
</dbReference>
<dbReference type="Proteomes" id="UP000694420">
    <property type="component" value="Unplaced"/>
</dbReference>
<name>A0A8C6Z9J2_NOTPE</name>
<reference evidence="2" key="2">
    <citation type="submission" date="2025-09" db="UniProtKB">
        <authorList>
            <consortium name="Ensembl"/>
        </authorList>
    </citation>
    <scope>IDENTIFICATION</scope>
</reference>
<evidence type="ECO:0000256" key="1">
    <source>
        <dbReference type="SAM" id="MobiDB-lite"/>
    </source>
</evidence>
<feature type="region of interest" description="Disordered" evidence="1">
    <location>
        <begin position="184"/>
        <end position="212"/>
    </location>
</feature>
<evidence type="ECO:0000313" key="2">
    <source>
        <dbReference type="Ensembl" id="ENSNPEP00000010641.1"/>
    </source>
</evidence>